<evidence type="ECO:0000313" key="1">
    <source>
        <dbReference type="EMBL" id="ADE12150.1"/>
    </source>
</evidence>
<sequence length="448" mass="49915">MAVKKLSLVQRVSNWAGDRLAMAIWAGRTRKMPERETTVFARLMNLGSMRFQKDRPLIKPTPSNLRKFGRTVYARRAINRVKGAVASLKWEIVPKANVKLTPEIKRQIEIVTSCFNKPNHDDSFRTMIEQAGEDYLSFGAAAIEQEVGGDKMRPLWMWPVDASSIQVYAGWTGDKNEARYSQTLGYGNVGGVQGIPLTNDQLIYIRKDPNTNDPFGIGCLEIAFNSISRLLGVSDYAGNVASNGAPRNMLVFKGADKSTLESMRGWWRDEVEGQGEVPMLGGDGAEVLKLHEGKDDALYLKYQEMLIREIATAFEISPQDLSIEADVNRSTAEVSDDRDWSGAIIPMATNFSAYLTREAIEGKLGFSQIELKFLGLDREDEEATAKIFETYYKNNAMTPDEQRARLGLPPIESKWGSLTYADVQLAIAEKRSPGEEPINNIGVSKNGK</sequence>
<keyword evidence="2" id="KW-1185">Reference proteome</keyword>
<evidence type="ECO:0000313" key="2">
    <source>
        <dbReference type="Proteomes" id="UP000001625"/>
    </source>
</evidence>
<gene>
    <name evidence="1" type="ordered locus">Slit_1921</name>
</gene>
<protein>
    <submittedName>
        <fullName evidence="1">Portal protein</fullName>
    </submittedName>
</protein>
<name>D5CT64_SIDLE</name>
<dbReference type="Pfam" id="PF04860">
    <property type="entry name" value="Phage_portal"/>
    <property type="match status" value="1"/>
</dbReference>
<dbReference type="InterPro" id="IPR006944">
    <property type="entry name" value="Phage/GTA_portal"/>
</dbReference>
<accession>D5CT64</accession>
<reference evidence="1 2" key="1">
    <citation type="submission" date="2010-03" db="EMBL/GenBank/DDBJ databases">
        <title>Complete sequence of Sideroxydans lithotrophicus ES-1.</title>
        <authorList>
            <consortium name="US DOE Joint Genome Institute"/>
            <person name="Lucas S."/>
            <person name="Copeland A."/>
            <person name="Lapidus A."/>
            <person name="Cheng J.-F."/>
            <person name="Bruce D."/>
            <person name="Goodwin L."/>
            <person name="Pitluck S."/>
            <person name="Munk A.C."/>
            <person name="Detter J.C."/>
            <person name="Han C."/>
            <person name="Tapia R."/>
            <person name="Larimer F."/>
            <person name="Land M."/>
            <person name="Hauser L."/>
            <person name="Kyrpides N."/>
            <person name="Ivanova N."/>
            <person name="Emerson D."/>
            <person name="Woyke T."/>
        </authorList>
    </citation>
    <scope>NUCLEOTIDE SEQUENCE [LARGE SCALE GENOMIC DNA]</scope>
    <source>
        <strain evidence="1 2">ES-1</strain>
    </source>
</reference>
<dbReference type="KEGG" id="slt:Slit_1921"/>
<dbReference type="AlphaFoldDB" id="D5CT64"/>
<dbReference type="RefSeq" id="WP_013030048.1">
    <property type="nucleotide sequence ID" value="NC_013959.1"/>
</dbReference>
<dbReference type="eggNOG" id="COG4695">
    <property type="taxonomic scope" value="Bacteria"/>
</dbReference>
<dbReference type="HOGENOM" id="CLU_051177_0_0_4"/>
<dbReference type="STRING" id="580332.Slit_1921"/>
<dbReference type="Proteomes" id="UP000001625">
    <property type="component" value="Chromosome"/>
</dbReference>
<dbReference type="EMBL" id="CP001965">
    <property type="protein sequence ID" value="ADE12150.1"/>
    <property type="molecule type" value="Genomic_DNA"/>
</dbReference>
<proteinExistence type="predicted"/>
<organism evidence="1 2">
    <name type="scientific">Sideroxydans lithotrophicus (strain ES-1)</name>
    <dbReference type="NCBI Taxonomy" id="580332"/>
    <lineage>
        <taxon>Bacteria</taxon>
        <taxon>Pseudomonadati</taxon>
        <taxon>Pseudomonadota</taxon>
        <taxon>Betaproteobacteria</taxon>
        <taxon>Nitrosomonadales</taxon>
        <taxon>Gallionellaceae</taxon>
        <taxon>Sideroxydans</taxon>
    </lineage>
</organism>